<dbReference type="RefSeq" id="WP_303277751.1">
    <property type="nucleotide sequence ID" value="NZ_JAUOEK010000113.1"/>
</dbReference>
<proteinExistence type="predicted"/>
<comment type="caution">
    <text evidence="2">The sequence shown here is derived from an EMBL/GenBank/DDBJ whole genome shotgun (WGS) entry which is preliminary data.</text>
</comment>
<dbReference type="Proteomes" id="UP001176883">
    <property type="component" value="Unassembled WGS sequence"/>
</dbReference>
<dbReference type="EMBL" id="JAUOEK010000113">
    <property type="protein sequence ID" value="MDO5970058.1"/>
    <property type="molecule type" value="Genomic_DNA"/>
</dbReference>
<reference evidence="2" key="1">
    <citation type="submission" date="2023-07" db="EMBL/GenBank/DDBJ databases">
        <title>Two novel species in the genus Flavivirga.</title>
        <authorList>
            <person name="Kwon K."/>
        </authorList>
    </citation>
    <scope>NUCLEOTIDE SEQUENCE</scope>
    <source>
        <strain evidence="2">KCTC 52353</strain>
    </source>
</reference>
<dbReference type="PANTHER" id="PTHR12147">
    <property type="entry name" value="METALLOPEPTIDASE M28 FAMILY MEMBER"/>
    <property type="match status" value="1"/>
</dbReference>
<dbReference type="PANTHER" id="PTHR12147:SF26">
    <property type="entry name" value="PEPTIDASE M28 DOMAIN-CONTAINING PROTEIN"/>
    <property type="match status" value="1"/>
</dbReference>
<dbReference type="Pfam" id="PF04389">
    <property type="entry name" value="Peptidase_M28"/>
    <property type="match status" value="1"/>
</dbReference>
<name>A0ABT8WAG5_9FLAO</name>
<organism evidence="2 3">
    <name type="scientific">Flavivirga aquimarina</name>
    <dbReference type="NCBI Taxonomy" id="2027862"/>
    <lineage>
        <taxon>Bacteria</taxon>
        <taxon>Pseudomonadati</taxon>
        <taxon>Bacteroidota</taxon>
        <taxon>Flavobacteriia</taxon>
        <taxon>Flavobacteriales</taxon>
        <taxon>Flavobacteriaceae</taxon>
        <taxon>Flavivirga</taxon>
    </lineage>
</organism>
<dbReference type="Gene3D" id="3.40.630.10">
    <property type="entry name" value="Zn peptidases"/>
    <property type="match status" value="1"/>
</dbReference>
<protein>
    <submittedName>
        <fullName evidence="2">M28 family peptidase</fullName>
    </submittedName>
</protein>
<evidence type="ECO:0000313" key="3">
    <source>
        <dbReference type="Proteomes" id="UP001176883"/>
    </source>
</evidence>
<evidence type="ECO:0000259" key="1">
    <source>
        <dbReference type="Pfam" id="PF04389"/>
    </source>
</evidence>
<dbReference type="InterPro" id="IPR007484">
    <property type="entry name" value="Peptidase_M28"/>
</dbReference>
<dbReference type="SUPFAM" id="SSF53187">
    <property type="entry name" value="Zn-dependent exopeptidases"/>
    <property type="match status" value="1"/>
</dbReference>
<feature type="domain" description="Peptidase M28" evidence="1">
    <location>
        <begin position="117"/>
        <end position="328"/>
    </location>
</feature>
<dbReference type="InterPro" id="IPR045175">
    <property type="entry name" value="M28_fam"/>
</dbReference>
<keyword evidence="3" id="KW-1185">Reference proteome</keyword>
<accession>A0ABT8WAG5</accession>
<evidence type="ECO:0000313" key="2">
    <source>
        <dbReference type="EMBL" id="MDO5970058.1"/>
    </source>
</evidence>
<gene>
    <name evidence="2" type="ORF">Q4Q35_09575</name>
</gene>
<sequence>MKTFYILSAFALIGTCSTPKFTTKIQNIKDSIKLVDSIYVLNYANTVTIKDLKTHLYEFSSKKFEGRKVGEKGQKLAVEFLKSYYINENIASPFGNDNYYQSIPKSFFSKEIKSSENVLAYIEGNEKPEEVIIISAHLDHLGISDDGQIYYGADDNGSGTAAIMEMAQAFNLAKKEGYGPKRSILFLHLTAEEIGKQGSEFYVQHPVFPLENTITNLNIDMIGRVDNIHKNNKDYIYLIGSDRHSKELHYLSEKINNTYFNIDIDYRYNEEREKHHYYTRSDHYNFALKGIPVIFYFNGEHRDYHEPTDTPDKIDFSLLQRRTKLIFATAWQIANQDHRITLDKDNELLK</sequence>